<comment type="caution">
    <text evidence="8">The sequence shown here is derived from an EMBL/GenBank/DDBJ whole genome shotgun (WGS) entry which is preliminary data.</text>
</comment>
<dbReference type="OrthoDB" id="5393256at2759"/>
<dbReference type="PANTHER" id="PTHR35779">
    <property type="entry name" value="PH-RESPONSE REGULATOR PROTEIN PALH/RIM21"/>
    <property type="match status" value="1"/>
</dbReference>
<evidence type="ECO:0000256" key="6">
    <source>
        <dbReference type="SAM" id="MobiDB-lite"/>
    </source>
</evidence>
<sequence length="754" mass="82814">MPGLSRLTSRQLWANPSPTEYIPKECRPVRLRSGGLLNIGNDTLITLAQDALFQPECSDYQNLNVNASGFNISVVDDREPYYASTSPQIYAIAAATVVSYMLLIILFITPRTFFVGGAGGGSGFLGRRGMISGASGSTSVIGVGSRPWLQKVAALTVAVSLTIASVDTFRIAEQQYDGGYQDATALTDAVADGLEIRIVRVISDTCLWLAQAQTLIRLFPRHKEKVMIKWTAFALILLDLIFSILNGFVYGNPKTRPRTFVDTVPALNYLFTIALSILYMAWVLYYSISKRRFAFFHPKMRNIGLMAVLSLTAVLIPVLFFVLDIAKPNVSGWGNYVRWVGAAAASVVVWEWVERIEALERDENKDGILGREIFDGDEMLEETRSVPTTRDSGQDDGGAATAGSWARRREGPAVGTASGWSGMTSIATRLGQNPFQQYHRRLPRYRRQARLASKPVQKGGQASGFLGQSTTPPPTTVSPVSRADTTSAASTVYRVHYHPTNGATPPIREAIEVPGAYLDGHRHSVAEDRQSSHENQSHEFLATESKSVKLNWPMQPWQRVSNPFKRQRSSPPAEVSQALSNRDQIMPSTNHNESPLQPNPRRSGILDKFRNKHKRKAEDIPLPVTVIPWQPRGAAYLESLENPTDSLDVTVKQSMNSRHNVGKSRAIDQPPDAVADAVEGMRRLTPANPPPSSSASMPVSANLRKGGGSPSQQYDPSSHRTMSQPSPLAEALEHTNCTPIAPADREQDIHPPVK</sequence>
<evidence type="ECO:0000313" key="9">
    <source>
        <dbReference type="Proteomes" id="UP000664521"/>
    </source>
</evidence>
<keyword evidence="4 7" id="KW-0472">Membrane</keyword>
<feature type="transmembrane region" description="Helical" evidence="7">
    <location>
        <begin position="269"/>
        <end position="288"/>
    </location>
</feature>
<dbReference type="EMBL" id="CAJPDS010000120">
    <property type="protein sequence ID" value="CAF9938843.1"/>
    <property type="molecule type" value="Genomic_DNA"/>
</dbReference>
<feature type="compositionally biased region" description="Basic and acidic residues" evidence="6">
    <location>
        <begin position="743"/>
        <end position="754"/>
    </location>
</feature>
<protein>
    <submittedName>
        <fullName evidence="8">PH-response regulator protein palH/rim21</fullName>
    </submittedName>
</protein>
<evidence type="ECO:0000256" key="4">
    <source>
        <dbReference type="ARBA" id="ARBA00023136"/>
    </source>
</evidence>
<feature type="transmembrane region" description="Helical" evidence="7">
    <location>
        <begin position="227"/>
        <end position="249"/>
    </location>
</feature>
<organism evidence="8 9">
    <name type="scientific">Heterodermia speciosa</name>
    <dbReference type="NCBI Taxonomy" id="116794"/>
    <lineage>
        <taxon>Eukaryota</taxon>
        <taxon>Fungi</taxon>
        <taxon>Dikarya</taxon>
        <taxon>Ascomycota</taxon>
        <taxon>Pezizomycotina</taxon>
        <taxon>Lecanoromycetes</taxon>
        <taxon>OSLEUM clade</taxon>
        <taxon>Lecanoromycetidae</taxon>
        <taxon>Caliciales</taxon>
        <taxon>Physciaceae</taxon>
        <taxon>Heterodermia</taxon>
    </lineage>
</organism>
<dbReference type="GO" id="GO:0005886">
    <property type="term" value="C:plasma membrane"/>
    <property type="evidence" value="ECO:0007669"/>
    <property type="project" value="TreeGrafter"/>
</dbReference>
<name>A0A8H3J1F0_9LECA</name>
<dbReference type="Proteomes" id="UP000664521">
    <property type="component" value="Unassembled WGS sequence"/>
</dbReference>
<feature type="transmembrane region" description="Helical" evidence="7">
    <location>
        <begin position="300"/>
        <end position="323"/>
    </location>
</feature>
<dbReference type="GO" id="GO:0071467">
    <property type="term" value="P:cellular response to pH"/>
    <property type="evidence" value="ECO:0007669"/>
    <property type="project" value="TreeGrafter"/>
</dbReference>
<keyword evidence="9" id="KW-1185">Reference proteome</keyword>
<feature type="region of interest" description="Disordered" evidence="6">
    <location>
        <begin position="451"/>
        <end position="482"/>
    </location>
</feature>
<dbReference type="Pfam" id="PF08733">
    <property type="entry name" value="PalH"/>
    <property type="match status" value="1"/>
</dbReference>
<keyword evidence="3 7" id="KW-1133">Transmembrane helix</keyword>
<proteinExistence type="inferred from homology"/>
<reference evidence="8" key="1">
    <citation type="submission" date="2021-03" db="EMBL/GenBank/DDBJ databases">
        <authorList>
            <person name="Tagirdzhanova G."/>
        </authorList>
    </citation>
    <scope>NUCLEOTIDE SEQUENCE</scope>
</reference>
<gene>
    <name evidence="8" type="primary">RIM21</name>
    <name evidence="8" type="ORF">HETSPECPRED_001401</name>
</gene>
<comment type="subcellular location">
    <subcellularLocation>
        <location evidence="1">Membrane</location>
        <topology evidence="1">Multi-pass membrane protein</topology>
    </subcellularLocation>
</comment>
<evidence type="ECO:0000256" key="5">
    <source>
        <dbReference type="ARBA" id="ARBA00038109"/>
    </source>
</evidence>
<feature type="region of interest" description="Disordered" evidence="6">
    <location>
        <begin position="560"/>
        <end position="605"/>
    </location>
</feature>
<feature type="region of interest" description="Disordered" evidence="6">
    <location>
        <begin position="380"/>
        <end position="420"/>
    </location>
</feature>
<evidence type="ECO:0000256" key="7">
    <source>
        <dbReference type="SAM" id="Phobius"/>
    </source>
</evidence>
<feature type="transmembrane region" description="Helical" evidence="7">
    <location>
        <begin position="89"/>
        <end position="108"/>
    </location>
</feature>
<feature type="region of interest" description="Disordered" evidence="6">
    <location>
        <begin position="680"/>
        <end position="754"/>
    </location>
</feature>
<keyword evidence="2 7" id="KW-0812">Transmembrane</keyword>
<feature type="compositionally biased region" description="Polar residues" evidence="6">
    <location>
        <begin position="710"/>
        <end position="726"/>
    </location>
</feature>
<evidence type="ECO:0000256" key="1">
    <source>
        <dbReference type="ARBA" id="ARBA00004141"/>
    </source>
</evidence>
<feature type="compositionally biased region" description="Polar residues" evidence="6">
    <location>
        <begin position="577"/>
        <end position="596"/>
    </location>
</feature>
<accession>A0A8H3J1F0</accession>
<evidence type="ECO:0000256" key="2">
    <source>
        <dbReference type="ARBA" id="ARBA00022692"/>
    </source>
</evidence>
<comment type="similarity">
    <text evidence="5">Belongs to the palH/RIM21 family.</text>
</comment>
<evidence type="ECO:0000313" key="8">
    <source>
        <dbReference type="EMBL" id="CAF9938843.1"/>
    </source>
</evidence>
<dbReference type="InterPro" id="IPR014844">
    <property type="entry name" value="PalH"/>
</dbReference>
<evidence type="ECO:0000256" key="3">
    <source>
        <dbReference type="ARBA" id="ARBA00022989"/>
    </source>
</evidence>
<dbReference type="AlphaFoldDB" id="A0A8H3J1F0"/>
<dbReference type="PANTHER" id="PTHR35779:SF1">
    <property type="entry name" value="PH-RESPONSE REGULATOR PROTEIN PALH_RIM21"/>
    <property type="match status" value="1"/>
</dbReference>